<protein>
    <recommendedName>
        <fullName evidence="3">Methane oxygenase PmoA</fullName>
    </recommendedName>
</protein>
<accession>A0A917MH31</accession>
<gene>
    <name evidence="1" type="ORF">GCM10007415_43470</name>
</gene>
<reference evidence="1" key="2">
    <citation type="submission" date="2020-09" db="EMBL/GenBank/DDBJ databases">
        <authorList>
            <person name="Sun Q."/>
            <person name="Zhou Y."/>
        </authorList>
    </citation>
    <scope>NUCLEOTIDE SEQUENCE</scope>
    <source>
        <strain evidence="1">CGMCC 1.12195</strain>
    </source>
</reference>
<evidence type="ECO:0008006" key="3">
    <source>
        <dbReference type="Google" id="ProtNLM"/>
    </source>
</evidence>
<sequence>MLKTIVTTFLLCAGSAYVMGQVSNQGKSYSVDKGADELVLKNPEGKPLLSYRYTVKAPPKGVDASYGRAGYIHPLQTLSGKVLTTIQPADHYHHYGLWNPWTHVEYKGKLYDLWNIGDKKGTVRFVEFKDVFQNKKEAGFEAIHDHVIFDGDTETVIMRENWRIVVTQLDGNRYLCDIRSTLTPVTDTDVILKEYRYAGLGFRATPEWTNMNSSVLTSSGKSRKEADGSLERWAIMSGQLGDAEGGVLFLSHPENYNFPEPIRVWPEDANGGRGDQFFNFSPTKNMDWLLETGHTYTLQYRLVIFDGVLSANEAEQIWQSFAK</sequence>
<proteinExistence type="predicted"/>
<comment type="caution">
    <text evidence="1">The sequence shown here is derived from an EMBL/GenBank/DDBJ whole genome shotgun (WGS) entry which is preliminary data.</text>
</comment>
<evidence type="ECO:0000313" key="2">
    <source>
        <dbReference type="Proteomes" id="UP000660862"/>
    </source>
</evidence>
<reference evidence="1" key="1">
    <citation type="journal article" date="2014" name="Int. J. Syst. Evol. Microbiol.">
        <title>Complete genome sequence of Corynebacterium casei LMG S-19264T (=DSM 44701T), isolated from a smear-ripened cheese.</title>
        <authorList>
            <consortium name="US DOE Joint Genome Institute (JGI-PGF)"/>
            <person name="Walter F."/>
            <person name="Albersmeier A."/>
            <person name="Kalinowski J."/>
            <person name="Ruckert C."/>
        </authorList>
    </citation>
    <scope>NUCLEOTIDE SEQUENCE</scope>
    <source>
        <strain evidence="1">CGMCC 1.12195</strain>
    </source>
</reference>
<dbReference type="AlphaFoldDB" id="A0A917MH31"/>
<dbReference type="RefSeq" id="WP_188508227.1">
    <property type="nucleotide sequence ID" value="NZ_BMER01000006.1"/>
</dbReference>
<evidence type="ECO:0000313" key="1">
    <source>
        <dbReference type="EMBL" id="GGH02664.1"/>
    </source>
</evidence>
<dbReference type="EMBL" id="BMER01000006">
    <property type="protein sequence ID" value="GGH02664.1"/>
    <property type="molecule type" value="Genomic_DNA"/>
</dbReference>
<name>A0A917MH31_9SPHI</name>
<dbReference type="Proteomes" id="UP000660862">
    <property type="component" value="Unassembled WGS sequence"/>
</dbReference>
<dbReference type="Pfam" id="PF14100">
    <property type="entry name" value="DUF6807"/>
    <property type="match status" value="1"/>
</dbReference>
<keyword evidence="2" id="KW-1185">Reference proteome</keyword>
<organism evidence="1 2">
    <name type="scientific">Parapedobacter pyrenivorans</name>
    <dbReference type="NCBI Taxonomy" id="1305674"/>
    <lineage>
        <taxon>Bacteria</taxon>
        <taxon>Pseudomonadati</taxon>
        <taxon>Bacteroidota</taxon>
        <taxon>Sphingobacteriia</taxon>
        <taxon>Sphingobacteriales</taxon>
        <taxon>Sphingobacteriaceae</taxon>
        <taxon>Parapedobacter</taxon>
    </lineage>
</organism>
<dbReference type="InterPro" id="IPR029475">
    <property type="entry name" value="DUF6807"/>
</dbReference>